<evidence type="ECO:0000259" key="4">
    <source>
        <dbReference type="PROSITE" id="PS50987"/>
    </source>
</evidence>
<protein>
    <submittedName>
        <fullName evidence="5">Regulatory protein, arsR family</fullName>
    </submittedName>
</protein>
<proteinExistence type="predicted"/>
<dbReference type="Gene3D" id="1.10.10.10">
    <property type="entry name" value="Winged helix-like DNA-binding domain superfamily/Winged helix DNA-binding domain"/>
    <property type="match status" value="1"/>
</dbReference>
<reference evidence="5 6" key="1">
    <citation type="submission" date="2017-01" db="EMBL/GenBank/DDBJ databases">
        <authorList>
            <person name="Mah S.A."/>
            <person name="Swanson W.J."/>
            <person name="Moy G.W."/>
            <person name="Vacquier V.D."/>
        </authorList>
    </citation>
    <scope>NUCLEOTIDE SEQUENCE [LARGE SCALE GENOMIC DNA]</scope>
    <source>
        <strain evidence="5 6">CPCC 203464</strain>
    </source>
</reference>
<evidence type="ECO:0000256" key="2">
    <source>
        <dbReference type="ARBA" id="ARBA00023125"/>
    </source>
</evidence>
<dbReference type="InterPro" id="IPR051081">
    <property type="entry name" value="HTH_MetalResp_TranReg"/>
</dbReference>
<dbReference type="Pfam" id="PF01022">
    <property type="entry name" value="HTH_5"/>
    <property type="match status" value="1"/>
</dbReference>
<sequence>MLILEDVSAVPEVRVRTLPGVECCLALWAASRGNNEQMSRAAVALREALPSWAQTARQRLDRDLPRWPLALIQTMYRLDSPNPRSLQEALVTQDPELLAEDLALDQSSSSLQPAALADLVRLTIKGFLDAGFADHWNGDLDHIERTNQRLERWVRFNSVRAIASVAARIFFDEDYDRLVVARGSGVEMVSCRDIDGVDIMPTYWVSRTAATAHVPGRIGLAVSCGPDVLDDSVRIERIEQMLRALGSDHGLQIVLLCLERPRTTSELCPLLHVTAAPVSRQLKRLENAGLVHGERSGRFVVYSTTIEACQMLGNDISRLAERINREVAQTMCESLSSAKVASA</sequence>
<accession>A0A1N7DPM7</accession>
<dbReference type="GO" id="GO:0003677">
    <property type="term" value="F:DNA binding"/>
    <property type="evidence" value="ECO:0007669"/>
    <property type="project" value="UniProtKB-KW"/>
</dbReference>
<dbReference type="AlphaFoldDB" id="A0A1N7DPM7"/>
<dbReference type="PANTHER" id="PTHR33154:SF33">
    <property type="entry name" value="TRANSCRIPTIONAL REPRESSOR SDPR"/>
    <property type="match status" value="1"/>
</dbReference>
<organism evidence="5 6">
    <name type="scientific">Williamsia sterculiae</name>
    <dbReference type="NCBI Taxonomy" id="1344003"/>
    <lineage>
        <taxon>Bacteria</taxon>
        <taxon>Bacillati</taxon>
        <taxon>Actinomycetota</taxon>
        <taxon>Actinomycetes</taxon>
        <taxon>Mycobacteriales</taxon>
        <taxon>Nocardiaceae</taxon>
        <taxon>Williamsia</taxon>
    </lineage>
</organism>
<gene>
    <name evidence="5" type="ORF">SAMN05445060_0810</name>
</gene>
<dbReference type="EMBL" id="FTNT01000002">
    <property type="protein sequence ID" value="SIR77774.1"/>
    <property type="molecule type" value="Genomic_DNA"/>
</dbReference>
<evidence type="ECO:0000313" key="6">
    <source>
        <dbReference type="Proteomes" id="UP000186218"/>
    </source>
</evidence>
<dbReference type="PROSITE" id="PS50987">
    <property type="entry name" value="HTH_ARSR_2"/>
    <property type="match status" value="1"/>
</dbReference>
<evidence type="ECO:0000256" key="1">
    <source>
        <dbReference type="ARBA" id="ARBA00023015"/>
    </source>
</evidence>
<dbReference type="InterPro" id="IPR011991">
    <property type="entry name" value="ArsR-like_HTH"/>
</dbReference>
<dbReference type="InterPro" id="IPR001845">
    <property type="entry name" value="HTH_ArsR_DNA-bd_dom"/>
</dbReference>
<dbReference type="CDD" id="cd00090">
    <property type="entry name" value="HTH_ARSR"/>
    <property type="match status" value="1"/>
</dbReference>
<dbReference type="RefSeq" id="WP_159441827.1">
    <property type="nucleotide sequence ID" value="NZ_FTNT01000002.1"/>
</dbReference>
<dbReference type="InterPro" id="IPR036388">
    <property type="entry name" value="WH-like_DNA-bd_sf"/>
</dbReference>
<keyword evidence="1" id="KW-0805">Transcription regulation</keyword>
<dbReference type="InterPro" id="IPR036390">
    <property type="entry name" value="WH_DNA-bd_sf"/>
</dbReference>
<dbReference type="SMART" id="SM00418">
    <property type="entry name" value="HTH_ARSR"/>
    <property type="match status" value="1"/>
</dbReference>
<keyword evidence="2" id="KW-0238">DNA-binding</keyword>
<evidence type="ECO:0000256" key="3">
    <source>
        <dbReference type="ARBA" id="ARBA00023163"/>
    </source>
</evidence>
<dbReference type="SUPFAM" id="SSF46785">
    <property type="entry name" value="Winged helix' DNA-binding domain"/>
    <property type="match status" value="1"/>
</dbReference>
<dbReference type="GO" id="GO:0003700">
    <property type="term" value="F:DNA-binding transcription factor activity"/>
    <property type="evidence" value="ECO:0007669"/>
    <property type="project" value="InterPro"/>
</dbReference>
<feature type="domain" description="HTH arsR-type" evidence="4">
    <location>
        <begin position="230"/>
        <end position="324"/>
    </location>
</feature>
<name>A0A1N7DPM7_9NOCA</name>
<evidence type="ECO:0000313" key="5">
    <source>
        <dbReference type="EMBL" id="SIR77774.1"/>
    </source>
</evidence>
<dbReference type="Proteomes" id="UP000186218">
    <property type="component" value="Unassembled WGS sequence"/>
</dbReference>
<dbReference type="PANTHER" id="PTHR33154">
    <property type="entry name" value="TRANSCRIPTIONAL REGULATOR, ARSR FAMILY"/>
    <property type="match status" value="1"/>
</dbReference>
<keyword evidence="3" id="KW-0804">Transcription</keyword>
<dbReference type="OrthoDB" id="3630048at2"/>
<keyword evidence="6" id="KW-1185">Reference proteome</keyword>